<gene>
    <name evidence="1" type="ORF">AW736_09025</name>
</gene>
<protein>
    <submittedName>
        <fullName evidence="1">Uncharacterized protein</fullName>
    </submittedName>
</protein>
<proteinExistence type="predicted"/>
<organism evidence="1 2">
    <name type="scientific">Termitidicoccus mucosus</name>
    <dbReference type="NCBI Taxonomy" id="1184151"/>
    <lineage>
        <taxon>Bacteria</taxon>
        <taxon>Pseudomonadati</taxon>
        <taxon>Verrucomicrobiota</taxon>
        <taxon>Opitutia</taxon>
        <taxon>Opitutales</taxon>
        <taxon>Opitutaceae</taxon>
        <taxon>Termitidicoccus</taxon>
    </lineage>
</organism>
<comment type="caution">
    <text evidence="1">The sequence shown here is derived from an EMBL/GenBank/DDBJ whole genome shotgun (WGS) entry which is preliminary data.</text>
</comment>
<dbReference type="AlphaFoldDB" id="A0A178IIP4"/>
<sequence length="132" mass="15273">MAAWQAGRLLIEAKTNIYRQAGRSSWIPWLETCFDGHLRTAQRYMRLARATDKPEEFAGLSLRQAYFRLGLSIQPNRSDSRTPDIKLPAYITLANKLTKVLRRTRRQIRTSDLAALYAQLCSIFGNENTRQR</sequence>
<evidence type="ECO:0000313" key="1">
    <source>
        <dbReference type="EMBL" id="OAM88996.1"/>
    </source>
</evidence>
<name>A0A178IIP4_9BACT</name>
<evidence type="ECO:0000313" key="2">
    <source>
        <dbReference type="Proteomes" id="UP000078486"/>
    </source>
</evidence>
<keyword evidence="2" id="KW-1185">Reference proteome</keyword>
<accession>A0A178IIP4</accession>
<reference evidence="1 2" key="1">
    <citation type="submission" date="2016-01" db="EMBL/GenBank/DDBJ databases">
        <title>High potential of lignocellulose degradation of a new Verrucomicrobia species.</title>
        <authorList>
            <person name="Wang Y."/>
            <person name="Shi Y."/>
            <person name="Qiu Z."/>
            <person name="Liu S."/>
            <person name="Yang H."/>
        </authorList>
    </citation>
    <scope>NUCLEOTIDE SEQUENCE [LARGE SCALE GENOMIC DNA]</scope>
    <source>
        <strain evidence="1 2">TSB47</strain>
    </source>
</reference>
<dbReference type="Proteomes" id="UP000078486">
    <property type="component" value="Unassembled WGS sequence"/>
</dbReference>
<dbReference type="EMBL" id="LRRQ01000112">
    <property type="protein sequence ID" value="OAM88996.1"/>
    <property type="molecule type" value="Genomic_DNA"/>
</dbReference>